<dbReference type="InterPro" id="IPR003141">
    <property type="entry name" value="Pol/His_phosphatase_N"/>
</dbReference>
<name>A0ABT2HY33_9MICO</name>
<proteinExistence type="predicted"/>
<dbReference type="InterPro" id="IPR016195">
    <property type="entry name" value="Pol/histidinol_Pase-like"/>
</dbReference>
<dbReference type="Proteomes" id="UP001525379">
    <property type="component" value="Unassembled WGS sequence"/>
</dbReference>
<protein>
    <submittedName>
        <fullName evidence="2">PHP domain-containing protein</fullName>
    </submittedName>
</protein>
<dbReference type="CDD" id="cd07438">
    <property type="entry name" value="PHP_HisPPase_AMP"/>
    <property type="match status" value="1"/>
</dbReference>
<dbReference type="Gene3D" id="1.10.150.650">
    <property type="match status" value="1"/>
</dbReference>
<organism evidence="2 3">
    <name type="scientific">Pseudoclavibacter albus</name>
    <dbReference type="NCBI Taxonomy" id="272241"/>
    <lineage>
        <taxon>Bacteria</taxon>
        <taxon>Bacillati</taxon>
        <taxon>Actinomycetota</taxon>
        <taxon>Actinomycetes</taxon>
        <taxon>Micrococcales</taxon>
        <taxon>Microbacteriaceae</taxon>
        <taxon>Pseudoclavibacter</taxon>
    </lineage>
</organism>
<reference evidence="2 3" key="1">
    <citation type="submission" date="2022-04" db="EMBL/GenBank/DDBJ databases">
        <title>Human microbiome associated bacterial genomes.</title>
        <authorList>
            <person name="Sandstrom S."/>
            <person name="Salamzade R."/>
            <person name="Kalan L.R."/>
        </authorList>
    </citation>
    <scope>NUCLEOTIDE SEQUENCE [LARGE SCALE GENOMIC DNA]</scope>
    <source>
        <strain evidence="3">p3-SID1799</strain>
    </source>
</reference>
<dbReference type="SUPFAM" id="SSF89550">
    <property type="entry name" value="PHP domain-like"/>
    <property type="match status" value="1"/>
</dbReference>
<evidence type="ECO:0000259" key="1">
    <source>
        <dbReference type="SMART" id="SM00481"/>
    </source>
</evidence>
<dbReference type="PANTHER" id="PTHR42924">
    <property type="entry name" value="EXONUCLEASE"/>
    <property type="match status" value="1"/>
</dbReference>
<dbReference type="Gene3D" id="3.20.20.140">
    <property type="entry name" value="Metal-dependent hydrolases"/>
    <property type="match status" value="1"/>
</dbReference>
<accession>A0ABT2HY33</accession>
<dbReference type="PANTHER" id="PTHR42924:SF3">
    <property type="entry name" value="POLYMERASE_HISTIDINOL PHOSPHATASE N-TERMINAL DOMAIN-CONTAINING PROTEIN"/>
    <property type="match status" value="1"/>
</dbReference>
<comment type="caution">
    <text evidence="2">The sequence shown here is derived from an EMBL/GenBank/DDBJ whole genome shotgun (WGS) entry which is preliminary data.</text>
</comment>
<keyword evidence="3" id="KW-1185">Reference proteome</keyword>
<dbReference type="EMBL" id="JALXSQ010000030">
    <property type="protein sequence ID" value="MCT2043220.1"/>
    <property type="molecule type" value="Genomic_DNA"/>
</dbReference>
<dbReference type="RefSeq" id="WP_206394571.1">
    <property type="nucleotide sequence ID" value="NZ_JAFDPW010000001.1"/>
</dbReference>
<dbReference type="InterPro" id="IPR052018">
    <property type="entry name" value="PHP_domain"/>
</dbReference>
<dbReference type="SMART" id="SM00481">
    <property type="entry name" value="POLIIIAc"/>
    <property type="match status" value="1"/>
</dbReference>
<dbReference type="Pfam" id="PF02811">
    <property type="entry name" value="PHP"/>
    <property type="match status" value="1"/>
</dbReference>
<evidence type="ECO:0000313" key="3">
    <source>
        <dbReference type="Proteomes" id="UP001525379"/>
    </source>
</evidence>
<gene>
    <name evidence="2" type="ORF">M3D15_07740</name>
</gene>
<feature type="domain" description="Polymerase/histidinol phosphatase N-terminal" evidence="1">
    <location>
        <begin position="4"/>
        <end position="69"/>
    </location>
</feature>
<sequence>MTRIDLHTHSIASDGTETPAEVMRQAQRAGLDVVALTDHDTVSGLDEAARVADELGLEFVPGVEFSASIGPASVHMLGYYVDATSDELLATMQQTRRDRESRAERMVARIAADYPLTWDDVLAVAEPGATLGRPHIADALVARGIVADRSEAFASILHWRGGYYQPQEAPSPEDAVRIIRRAGGVPIVAHPASRGSRVMEPGRLDALIHAGLAGIEVDHRENSHEARATLRAIAERHSLIVTGSSDYHGAGKPNQLGEYTTALTELMKIQDLAGRA</sequence>
<dbReference type="InterPro" id="IPR004013">
    <property type="entry name" value="PHP_dom"/>
</dbReference>
<evidence type="ECO:0000313" key="2">
    <source>
        <dbReference type="EMBL" id="MCT2043220.1"/>
    </source>
</evidence>